<dbReference type="KEGG" id="ftj:FTUN_4547"/>
<protein>
    <submittedName>
        <fullName evidence="1">Uncharacterized protein</fullName>
    </submittedName>
</protein>
<accession>A0A6M5YSD5</accession>
<keyword evidence="2" id="KW-1185">Reference proteome</keyword>
<dbReference type="AlphaFoldDB" id="A0A6M5YSD5"/>
<name>A0A6M5YSD5_9BACT</name>
<dbReference type="Proteomes" id="UP000503447">
    <property type="component" value="Chromosome"/>
</dbReference>
<gene>
    <name evidence="1" type="ORF">FTUN_4547</name>
</gene>
<evidence type="ECO:0000313" key="2">
    <source>
        <dbReference type="Proteomes" id="UP000503447"/>
    </source>
</evidence>
<sequence>MDSEGCTPLEVLEVLKLRDYNLAVRCLEVIRSLLLSIQPDGFRHRIEVIPLCHHHAANCYPAFGVFGAGQGAEVDAADARINAWAAERGLDWLVAESRSVAAPSWTDIRAKQRQAEPAAAPDPAT</sequence>
<evidence type="ECO:0000313" key="1">
    <source>
        <dbReference type="EMBL" id="QJW96987.1"/>
    </source>
</evidence>
<organism evidence="1 2">
    <name type="scientific">Frigoriglobus tundricola</name>
    <dbReference type="NCBI Taxonomy" id="2774151"/>
    <lineage>
        <taxon>Bacteria</taxon>
        <taxon>Pseudomonadati</taxon>
        <taxon>Planctomycetota</taxon>
        <taxon>Planctomycetia</taxon>
        <taxon>Gemmatales</taxon>
        <taxon>Gemmataceae</taxon>
        <taxon>Frigoriglobus</taxon>
    </lineage>
</organism>
<dbReference type="EMBL" id="CP053452">
    <property type="protein sequence ID" value="QJW96987.1"/>
    <property type="molecule type" value="Genomic_DNA"/>
</dbReference>
<proteinExistence type="predicted"/>
<reference evidence="2" key="1">
    <citation type="submission" date="2020-05" db="EMBL/GenBank/DDBJ databases">
        <title>Frigoriglobus tundricola gen. nov., sp. nov., a psychrotolerant cellulolytic planctomycete of the family Gemmataceae with two divergent copies of 16S rRNA gene.</title>
        <authorList>
            <person name="Kulichevskaya I.S."/>
            <person name="Ivanova A.A."/>
            <person name="Naumoff D.G."/>
            <person name="Beletsky A.V."/>
            <person name="Rijpstra W.I.C."/>
            <person name="Sinninghe Damste J.S."/>
            <person name="Mardanov A.V."/>
            <person name="Ravin N.V."/>
            <person name="Dedysh S.N."/>
        </authorList>
    </citation>
    <scope>NUCLEOTIDE SEQUENCE [LARGE SCALE GENOMIC DNA]</scope>
    <source>
        <strain evidence="2">PL17</strain>
    </source>
</reference>